<dbReference type="Proteomes" id="UP001152320">
    <property type="component" value="Chromosome 21"/>
</dbReference>
<keyword evidence="3" id="KW-1185">Reference proteome</keyword>
<evidence type="ECO:0000313" key="2">
    <source>
        <dbReference type="EMBL" id="KAJ8022180.1"/>
    </source>
</evidence>
<gene>
    <name evidence="2" type="ORF">HOLleu_39593</name>
</gene>
<reference evidence="2" key="1">
    <citation type="submission" date="2021-10" db="EMBL/GenBank/DDBJ databases">
        <title>Tropical sea cucumber genome reveals ecological adaptation and Cuvierian tubules defense mechanism.</title>
        <authorList>
            <person name="Chen T."/>
        </authorList>
    </citation>
    <scope>NUCLEOTIDE SEQUENCE</scope>
    <source>
        <strain evidence="2">Nanhai2018</strain>
        <tissue evidence="2">Muscle</tissue>
    </source>
</reference>
<feature type="compositionally biased region" description="Acidic residues" evidence="1">
    <location>
        <begin position="65"/>
        <end position="75"/>
    </location>
</feature>
<proteinExistence type="predicted"/>
<evidence type="ECO:0000313" key="3">
    <source>
        <dbReference type="Proteomes" id="UP001152320"/>
    </source>
</evidence>
<protein>
    <submittedName>
        <fullName evidence="2">Uncharacterized protein</fullName>
    </submittedName>
</protein>
<accession>A0A9Q0YGP6</accession>
<sequence>MGVYLCTLYDVKYAHYFLPTRNYFMDLPGLRVTASKTREGKRGRLTADEALQLLDDSYIDLSHSEEEDSEDEDDFTPNYNDSQDYSSDSNDRTDSSDHEDSEPGPSSSAGREQGGRTNKRLKLRSSFVLRRTKSVS</sequence>
<dbReference type="AlphaFoldDB" id="A0A9Q0YGP6"/>
<evidence type="ECO:0000256" key="1">
    <source>
        <dbReference type="SAM" id="MobiDB-lite"/>
    </source>
</evidence>
<comment type="caution">
    <text evidence="2">The sequence shown here is derived from an EMBL/GenBank/DDBJ whole genome shotgun (WGS) entry which is preliminary data.</text>
</comment>
<feature type="compositionally biased region" description="Low complexity" evidence="1">
    <location>
        <begin position="78"/>
        <end position="88"/>
    </location>
</feature>
<organism evidence="2 3">
    <name type="scientific">Holothuria leucospilota</name>
    <name type="common">Black long sea cucumber</name>
    <name type="synonym">Mertensiothuria leucospilota</name>
    <dbReference type="NCBI Taxonomy" id="206669"/>
    <lineage>
        <taxon>Eukaryota</taxon>
        <taxon>Metazoa</taxon>
        <taxon>Echinodermata</taxon>
        <taxon>Eleutherozoa</taxon>
        <taxon>Echinozoa</taxon>
        <taxon>Holothuroidea</taxon>
        <taxon>Aspidochirotacea</taxon>
        <taxon>Aspidochirotida</taxon>
        <taxon>Holothuriidae</taxon>
        <taxon>Holothuria</taxon>
    </lineage>
</organism>
<feature type="compositionally biased region" description="Basic and acidic residues" evidence="1">
    <location>
        <begin position="89"/>
        <end position="98"/>
    </location>
</feature>
<name>A0A9Q0YGP6_HOLLE</name>
<dbReference type="EMBL" id="JAIZAY010000021">
    <property type="protein sequence ID" value="KAJ8022180.1"/>
    <property type="molecule type" value="Genomic_DNA"/>
</dbReference>
<feature type="region of interest" description="Disordered" evidence="1">
    <location>
        <begin position="58"/>
        <end position="136"/>
    </location>
</feature>